<evidence type="ECO:0000256" key="14">
    <source>
        <dbReference type="ARBA" id="ARBA00093208"/>
    </source>
</evidence>
<accession>A0A818QKW1</accession>
<dbReference type="GO" id="GO:0012505">
    <property type="term" value="C:endomembrane system"/>
    <property type="evidence" value="ECO:0007669"/>
    <property type="project" value="TreeGrafter"/>
</dbReference>
<comment type="subcellular location">
    <subcellularLocation>
        <location evidence="1">Membrane</location>
        <topology evidence="1">Multi-pass membrane protein</topology>
    </subcellularLocation>
</comment>
<name>A0A818QKW1_9BILA</name>
<evidence type="ECO:0000256" key="1">
    <source>
        <dbReference type="ARBA" id="ARBA00004141"/>
    </source>
</evidence>
<keyword evidence="4 16" id="KW-1133">Transmembrane helix</keyword>
<evidence type="ECO:0000256" key="15">
    <source>
        <dbReference type="SAM" id="MobiDB-lite"/>
    </source>
</evidence>
<comment type="caution">
    <text evidence="17">The sequence shown here is derived from an EMBL/GenBank/DDBJ whole genome shotgun (WGS) entry which is preliminary data.</text>
</comment>
<reference evidence="17" key="1">
    <citation type="submission" date="2021-02" db="EMBL/GenBank/DDBJ databases">
        <authorList>
            <person name="Nowell W R."/>
        </authorList>
    </citation>
    <scope>NUCLEOTIDE SEQUENCE</scope>
</reference>
<keyword evidence="3 16" id="KW-0812">Transmembrane</keyword>
<comment type="similarity">
    <text evidence="2">Belongs to the CLPTM1 family.</text>
</comment>
<organism evidence="17 18">
    <name type="scientific">Rotaria sordida</name>
    <dbReference type="NCBI Taxonomy" id="392033"/>
    <lineage>
        <taxon>Eukaryota</taxon>
        <taxon>Metazoa</taxon>
        <taxon>Spiralia</taxon>
        <taxon>Gnathifera</taxon>
        <taxon>Rotifera</taxon>
        <taxon>Eurotatoria</taxon>
        <taxon>Bdelloidea</taxon>
        <taxon>Philodinida</taxon>
        <taxon>Philodinidae</taxon>
        <taxon>Rotaria</taxon>
    </lineage>
</organism>
<evidence type="ECO:0000256" key="7">
    <source>
        <dbReference type="ARBA" id="ARBA00024631"/>
    </source>
</evidence>
<dbReference type="PANTHER" id="PTHR21347">
    <property type="entry name" value="CLEFT LIP AND PALATE ASSOCIATED TRANSMEMBRANE PROTEIN-RELATED"/>
    <property type="match status" value="1"/>
</dbReference>
<comment type="catalytic activity">
    <reaction evidence="8">
        <text>a 1,2-diacyl-sn-glycero-3-phospho-(1D-myo-inositol)(in) = a 1,2-diacyl-sn-glycero-3-phospho-(1D-myo-inositol)(out)</text>
        <dbReference type="Rhea" id="RHEA:38691"/>
        <dbReference type="ChEBI" id="CHEBI:57880"/>
    </reaction>
</comment>
<comment type="catalytic activity">
    <reaction evidence="14">
        <text>a 6-(alpha-D-glucosaminyl)-1-(1,2-diacyl-sn-glycero-3-phospho)-1D-myo-inositol(in) = a 6-(alpha-D-glucosaminyl)-1-(1,2-diacyl-sn-glycero-3-phospho)-1D-myo-inositol(out)</text>
        <dbReference type="Rhea" id="RHEA:71491"/>
        <dbReference type="ChEBI" id="CHEBI:57997"/>
    </reaction>
</comment>
<evidence type="ECO:0000256" key="3">
    <source>
        <dbReference type="ARBA" id="ARBA00022692"/>
    </source>
</evidence>
<evidence type="ECO:0000256" key="13">
    <source>
        <dbReference type="ARBA" id="ARBA00045827"/>
    </source>
</evidence>
<protein>
    <recommendedName>
        <fullName evidence="10">Lipid scramblase CLPTM1L</fullName>
    </recommendedName>
    <alternativeName>
        <fullName evidence="12">Cisplatin resistance-related protein 9</fullName>
    </alternativeName>
    <alternativeName>
        <fullName evidence="11">Cleft lip and palate transmembrane protein 1-like protein</fullName>
    </alternativeName>
</protein>
<evidence type="ECO:0000256" key="5">
    <source>
        <dbReference type="ARBA" id="ARBA00023136"/>
    </source>
</evidence>
<evidence type="ECO:0000256" key="16">
    <source>
        <dbReference type="SAM" id="Phobius"/>
    </source>
</evidence>
<comment type="catalytic activity">
    <reaction evidence="6">
        <text>a 1,2-diacyl-sn-glycero-3-phosphoethanolamine(in) = a 1,2-diacyl-sn-glycero-3-phosphoethanolamine(out)</text>
        <dbReference type="Rhea" id="RHEA:38895"/>
        <dbReference type="ChEBI" id="CHEBI:64612"/>
    </reaction>
</comment>
<comment type="catalytic activity">
    <reaction evidence="7">
        <text>a 1,2-diacyl-sn-glycero-3-phosphocholine(in) = a 1,2-diacyl-sn-glycero-3-phosphocholine(out)</text>
        <dbReference type="Rhea" id="RHEA:38571"/>
        <dbReference type="ChEBI" id="CHEBI:57643"/>
    </reaction>
</comment>
<evidence type="ECO:0000256" key="11">
    <source>
        <dbReference type="ARBA" id="ARBA00042320"/>
    </source>
</evidence>
<gene>
    <name evidence="17" type="ORF">FNK824_LOCUS5204</name>
</gene>
<evidence type="ECO:0000313" key="18">
    <source>
        <dbReference type="Proteomes" id="UP000663874"/>
    </source>
</evidence>
<evidence type="ECO:0000313" key="17">
    <source>
        <dbReference type="EMBL" id="CAF3636493.1"/>
    </source>
</evidence>
<comment type="catalytic activity">
    <reaction evidence="9">
        <text>6-(alpha-D-glucosaminyl)-(1-octadecanoyl,2-(9Z)-octadecenoyl-sn-glycero-3-phospho)-1D-myo-inositol(in) = 6-(alpha-D-glucosaminyl)-(1-octadecanoyl,2-(9Z)-octadecenoyl-sn-glycero-3-phospho)-1D-myo-inositol(out)</text>
        <dbReference type="Rhea" id="RHEA:71495"/>
        <dbReference type="ChEBI" id="CHEBI:190691"/>
    </reaction>
</comment>
<dbReference type="InterPro" id="IPR008429">
    <property type="entry name" value="CLPTM1"/>
</dbReference>
<dbReference type="Pfam" id="PF05602">
    <property type="entry name" value="CLPTM1"/>
    <property type="match status" value="1"/>
</dbReference>
<comment type="function">
    <text evidence="13">Scramblase that mediates the translocation of glucosaminylphosphatidylinositol (alpha-D-GlcN-(1-6)-(1,2-diacyl-sn-glycero-3-phospho)-1D-myo-inositol, GlcN-PI) across the endoplasmic reticulum (ER) membrane, from the cytosolic leaflet to the luminal leaflet of the ER membrane, where it participates in the biosynthesis of glycosylphosphatidylinositol (GPI). GPI is a lipid glycoconjugate involved in post-translational modification of proteins. Can also translocate 1,2-diacyl-sn-glycero-3-phospho-(1D-myo-inositol) (phosphatidylinositol or PI), as well as several other phospholipids (1,2-diacyl-sn-glycero-3-phosphocholine, 1,2-diacyl-sn-glycero-3-phosphoethanolamine), and N-acetylglucosaminylphosphatidylinositol (GlcNAc-PI) in vitro.</text>
</comment>
<feature type="region of interest" description="Disordered" evidence="15">
    <location>
        <begin position="820"/>
        <end position="847"/>
    </location>
</feature>
<sequence length="1231" mass="143640">MFRPPICKSNNCLSPHIKPSSNKKIKLYSCLSISSNQPRSMTDSKCVKILNLDNFTINQSFDETIHIPLVKQFRQNTTFYIHFYIYHGIDPFQDRTHIYRQRLISKYLIPQQNFMNLLQEKLPSSLTGINEQNQNKSINNSSDIPITHILKRIIFHGVNQDIIFDRFDIPPELYHLMTLYSQTTYGPLISLDELTTRLRDYQPVNISDDNIELKVIYTPISIGRMRLWVNFERALESTRLYGFSDKEIDEIKGIFADNNLPILALTFLVAAFHTLFDFLAFKNDINYWRHRKTMVGLSLRTVLWRSISNVIIFLYLLDSGASLLVLIPCGIGSLIEIWKVTKALKMKIRFNGYRPMITFGEVSKEEADTMLHDSTAMRYLSYLLYPLCIGLAVYSLIYNNHKSWYSWIINSLVNGVYAFGFLFMMPQLFLNYKLKSVAHLPWRAFMYKAFNTFIDDLFAFIITMPTAHRLACFRDDFVFLIYLYQKWLYPVDKTRIDFHFFRLNNVVVTIRMSSANSFLSSTAYHASNARYASSQSPSSSSTSSSFNILSNSVQQQLNDLNSTRSSTSSCSTSHCLSNQCIECTTILSTRPSPSRCHLNSYIDQSSNSTHFVQNCSCVSNSTLDNHSQISTIDEQQSTRILSMNIPVDNSNNNNRNDNPINSSSLNIEIEEEDDDDDQRIHLLNEYNDQNEQLEVFVGFYRPGEYQRETIEDDDDDGSEISHKSDAQKKEEQSTRELISDEDEGNEDQDFIDEDLCPNQDEDTDQQQQDNEILNDEQLNPNILNNDHQQFEPNQQNPFPMVIVQIDEDEDQGFGAQFNDDCQSSDDENNHLSTISLNHNNNNDDDENKNELIYTKKKFLQRSQSDSELYKYKYQTFLSLPSLSINSRNYFEKIEHIIIDDQQPTTTMSNLIIKKKQDDDNDYLFLRKKKILRKSSEEIIEISNQESSQQTIVDEAVRDVERHVMLWDDDHARQIDDQSSVQQIVQYFQLNIDINENQQSKVSSIRKELLLDYLQYRSEADMSANDLHENLLQYSEYSSHIHCRFFPFWPPRDVDLLQWLSHWIKQGALPIAIMNMYHYHSQKINFYCTSSSWQHRIIYGVEPRGIYLMNPIQIQSPQQIYEQLTVDSITYIIRQEIVQRYNQSPMCLTPLAINNNKSRLFSDTRWRTMNVLGQVVNVLREDRQLNENETRNIPYRPTVTHVRIPSTCSSGILIFSKDYNQLINAIDLPLRQ</sequence>
<dbReference type="EMBL" id="CAJOBE010000407">
    <property type="protein sequence ID" value="CAF3636493.1"/>
    <property type="molecule type" value="Genomic_DNA"/>
</dbReference>
<feature type="compositionally biased region" description="Basic and acidic residues" evidence="15">
    <location>
        <begin position="719"/>
        <end position="738"/>
    </location>
</feature>
<dbReference type="AlphaFoldDB" id="A0A818QKW1"/>
<feature type="transmembrane region" description="Helical" evidence="16">
    <location>
        <begin position="404"/>
        <end position="424"/>
    </location>
</feature>
<feature type="compositionally biased region" description="Low complexity" evidence="15">
    <location>
        <begin position="830"/>
        <end position="840"/>
    </location>
</feature>
<feature type="region of interest" description="Disordered" evidence="15">
    <location>
        <begin position="709"/>
        <end position="767"/>
    </location>
</feature>
<keyword evidence="5 16" id="KW-0472">Membrane</keyword>
<dbReference type="GO" id="GO:0016020">
    <property type="term" value="C:membrane"/>
    <property type="evidence" value="ECO:0007669"/>
    <property type="project" value="UniProtKB-SubCell"/>
</dbReference>
<dbReference type="PANTHER" id="PTHR21347:SF0">
    <property type="entry name" value="LIPID SCRAMBLASE CLPTM1L"/>
    <property type="match status" value="1"/>
</dbReference>
<feature type="transmembrane region" description="Helical" evidence="16">
    <location>
        <begin position="302"/>
        <end position="317"/>
    </location>
</feature>
<feature type="transmembrane region" description="Helical" evidence="16">
    <location>
        <begin position="260"/>
        <end position="281"/>
    </location>
</feature>
<proteinExistence type="inferred from homology"/>
<dbReference type="Proteomes" id="UP000663874">
    <property type="component" value="Unassembled WGS sequence"/>
</dbReference>
<evidence type="ECO:0000256" key="2">
    <source>
        <dbReference type="ARBA" id="ARBA00009310"/>
    </source>
</evidence>
<evidence type="ECO:0000256" key="4">
    <source>
        <dbReference type="ARBA" id="ARBA00022989"/>
    </source>
</evidence>
<evidence type="ECO:0000256" key="10">
    <source>
        <dbReference type="ARBA" id="ARBA00040905"/>
    </source>
</evidence>
<evidence type="ECO:0000256" key="6">
    <source>
        <dbReference type="ARBA" id="ARBA00024615"/>
    </source>
</evidence>
<evidence type="ECO:0000256" key="12">
    <source>
        <dbReference type="ARBA" id="ARBA00043155"/>
    </source>
</evidence>
<feature type="transmembrane region" description="Helical" evidence="16">
    <location>
        <begin position="379"/>
        <end position="398"/>
    </location>
</feature>
<evidence type="ECO:0000256" key="8">
    <source>
        <dbReference type="ARBA" id="ARBA00035895"/>
    </source>
</evidence>
<evidence type="ECO:0000256" key="9">
    <source>
        <dbReference type="ARBA" id="ARBA00036810"/>
    </source>
</evidence>
<feature type="compositionally biased region" description="Acidic residues" evidence="15">
    <location>
        <begin position="739"/>
        <end position="764"/>
    </location>
</feature>